<name>A0A5B7EZM6_PORTR</name>
<evidence type="ECO:0000313" key="2">
    <source>
        <dbReference type="EMBL" id="MPC38469.1"/>
    </source>
</evidence>
<reference evidence="2 3" key="1">
    <citation type="submission" date="2019-05" db="EMBL/GenBank/DDBJ databases">
        <title>Another draft genome of Portunus trituberculatus and its Hox gene families provides insights of decapod evolution.</title>
        <authorList>
            <person name="Jeong J.-H."/>
            <person name="Song I."/>
            <person name="Kim S."/>
            <person name="Choi T."/>
            <person name="Kim D."/>
            <person name="Ryu S."/>
            <person name="Kim W."/>
        </authorList>
    </citation>
    <scope>NUCLEOTIDE SEQUENCE [LARGE SCALE GENOMIC DNA]</scope>
    <source>
        <tissue evidence="2">Muscle</tissue>
    </source>
</reference>
<dbReference type="Proteomes" id="UP000324222">
    <property type="component" value="Unassembled WGS sequence"/>
</dbReference>
<feature type="transmembrane region" description="Helical" evidence="1">
    <location>
        <begin position="204"/>
        <end position="225"/>
    </location>
</feature>
<keyword evidence="1" id="KW-0812">Transmembrane</keyword>
<feature type="transmembrane region" description="Helical" evidence="1">
    <location>
        <begin position="91"/>
        <end position="117"/>
    </location>
</feature>
<proteinExistence type="predicted"/>
<organism evidence="2 3">
    <name type="scientific">Portunus trituberculatus</name>
    <name type="common">Swimming crab</name>
    <name type="synonym">Neptunus trituberculatus</name>
    <dbReference type="NCBI Taxonomy" id="210409"/>
    <lineage>
        <taxon>Eukaryota</taxon>
        <taxon>Metazoa</taxon>
        <taxon>Ecdysozoa</taxon>
        <taxon>Arthropoda</taxon>
        <taxon>Crustacea</taxon>
        <taxon>Multicrustacea</taxon>
        <taxon>Malacostraca</taxon>
        <taxon>Eumalacostraca</taxon>
        <taxon>Eucarida</taxon>
        <taxon>Decapoda</taxon>
        <taxon>Pleocyemata</taxon>
        <taxon>Brachyura</taxon>
        <taxon>Eubrachyura</taxon>
        <taxon>Portunoidea</taxon>
        <taxon>Portunidae</taxon>
        <taxon>Portuninae</taxon>
        <taxon>Portunus</taxon>
    </lineage>
</organism>
<feature type="transmembrane region" description="Helical" evidence="1">
    <location>
        <begin position="176"/>
        <end position="198"/>
    </location>
</feature>
<evidence type="ECO:0000256" key="1">
    <source>
        <dbReference type="SAM" id="Phobius"/>
    </source>
</evidence>
<evidence type="ECO:0000313" key="3">
    <source>
        <dbReference type="Proteomes" id="UP000324222"/>
    </source>
</evidence>
<feature type="transmembrane region" description="Helical" evidence="1">
    <location>
        <begin position="51"/>
        <end position="79"/>
    </location>
</feature>
<gene>
    <name evidence="2" type="ORF">E2C01_031976</name>
</gene>
<accession>A0A5B7EZM6</accession>
<protein>
    <submittedName>
        <fullName evidence="2">Uncharacterized protein</fullName>
    </submittedName>
</protein>
<comment type="caution">
    <text evidence="2">The sequence shown here is derived from an EMBL/GenBank/DDBJ whole genome shotgun (WGS) entry which is preliminary data.</text>
</comment>
<dbReference type="EMBL" id="VSRR010004074">
    <property type="protein sequence ID" value="MPC38469.1"/>
    <property type="molecule type" value="Genomic_DNA"/>
</dbReference>
<keyword evidence="1" id="KW-1133">Transmembrane helix</keyword>
<keyword evidence="3" id="KW-1185">Reference proteome</keyword>
<sequence length="226" mass="23407">MQLPGTSPAPPRPSVTSDCSQISTGTVFSLLTVLSLPLAGTVSSPSSAGTIIPTVTVSFTTSSLVALAQLFFSSLALLVPCWSAGGAERPFCFLPACAAALCLSLPFCCVSLGTLLLPSWVLVDTLLFSAVPLASCWLSVSTLLFSIVSLASCWFVGALLFSAVPLASCWLSVDTLLFSVVPLASCWVLVGALPFSAVALASCWLSVGVLYFPAAACWFFSVFCVL</sequence>
<keyword evidence="1" id="KW-0472">Membrane</keyword>
<dbReference type="AlphaFoldDB" id="A0A5B7EZM6"/>
<feature type="transmembrane region" description="Helical" evidence="1">
    <location>
        <begin position="137"/>
        <end position="164"/>
    </location>
</feature>